<accession>A0ABQ5A8X4</accession>
<sequence length="257" mass="29108">MGYQKSTTLSTTSERMKDIPVIVLSDDDSDAPVTTKRRRLVKNGAIVKKNYVQAGKNENRSNEKNYQRKKKAPLIVISDDDDDELDDTKTQKHKTLLKKGRIANLNDLHMTFLDKKNELQKKKPGKEVQKIDNVITNDESTIGFNTDKKKDPSLVSKSPTNNLIDEPTDEEFSDSVDLNEDFTNLFDEKAIDDAELIPETLTKSTLNLPSLDDLADATAEDLYDSDMYSVRSVSDGYEEDSFINDDSTDYYDTDDDI</sequence>
<evidence type="ECO:0000313" key="2">
    <source>
        <dbReference type="EMBL" id="GJS97503.1"/>
    </source>
</evidence>
<feature type="compositionally biased region" description="Acidic residues" evidence="1">
    <location>
        <begin position="236"/>
        <end position="257"/>
    </location>
</feature>
<comment type="caution">
    <text evidence="2">The sequence shown here is derived from an EMBL/GenBank/DDBJ whole genome shotgun (WGS) entry which is preliminary data.</text>
</comment>
<evidence type="ECO:0000256" key="1">
    <source>
        <dbReference type="SAM" id="MobiDB-lite"/>
    </source>
</evidence>
<reference evidence="2" key="1">
    <citation type="journal article" date="2022" name="Int. J. Mol. Sci.">
        <title>Draft Genome of Tanacetum Coccineum: Genomic Comparison of Closely Related Tanacetum-Family Plants.</title>
        <authorList>
            <person name="Yamashiro T."/>
            <person name="Shiraishi A."/>
            <person name="Nakayama K."/>
            <person name="Satake H."/>
        </authorList>
    </citation>
    <scope>NUCLEOTIDE SEQUENCE</scope>
</reference>
<feature type="region of interest" description="Disordered" evidence="1">
    <location>
        <begin position="52"/>
        <end position="72"/>
    </location>
</feature>
<gene>
    <name evidence="2" type="ORF">Tco_0804471</name>
</gene>
<keyword evidence="3" id="KW-1185">Reference proteome</keyword>
<protein>
    <submittedName>
        <fullName evidence="2">Uncharacterized protein</fullName>
    </submittedName>
</protein>
<feature type="region of interest" description="Disordered" evidence="1">
    <location>
        <begin position="234"/>
        <end position="257"/>
    </location>
</feature>
<feature type="compositionally biased region" description="Basic and acidic residues" evidence="1">
    <location>
        <begin position="57"/>
        <end position="66"/>
    </location>
</feature>
<organism evidence="2 3">
    <name type="scientific">Tanacetum coccineum</name>
    <dbReference type="NCBI Taxonomy" id="301880"/>
    <lineage>
        <taxon>Eukaryota</taxon>
        <taxon>Viridiplantae</taxon>
        <taxon>Streptophyta</taxon>
        <taxon>Embryophyta</taxon>
        <taxon>Tracheophyta</taxon>
        <taxon>Spermatophyta</taxon>
        <taxon>Magnoliopsida</taxon>
        <taxon>eudicotyledons</taxon>
        <taxon>Gunneridae</taxon>
        <taxon>Pentapetalae</taxon>
        <taxon>asterids</taxon>
        <taxon>campanulids</taxon>
        <taxon>Asterales</taxon>
        <taxon>Asteraceae</taxon>
        <taxon>Asteroideae</taxon>
        <taxon>Anthemideae</taxon>
        <taxon>Anthemidinae</taxon>
        <taxon>Tanacetum</taxon>
    </lineage>
</organism>
<dbReference type="EMBL" id="BQNB010011967">
    <property type="protein sequence ID" value="GJS97503.1"/>
    <property type="molecule type" value="Genomic_DNA"/>
</dbReference>
<dbReference type="Proteomes" id="UP001151760">
    <property type="component" value="Unassembled WGS sequence"/>
</dbReference>
<reference evidence="2" key="2">
    <citation type="submission" date="2022-01" db="EMBL/GenBank/DDBJ databases">
        <authorList>
            <person name="Yamashiro T."/>
            <person name="Shiraishi A."/>
            <person name="Satake H."/>
            <person name="Nakayama K."/>
        </authorList>
    </citation>
    <scope>NUCLEOTIDE SEQUENCE</scope>
</reference>
<name>A0ABQ5A8X4_9ASTR</name>
<proteinExistence type="predicted"/>
<evidence type="ECO:0000313" key="3">
    <source>
        <dbReference type="Proteomes" id="UP001151760"/>
    </source>
</evidence>